<evidence type="ECO:0000313" key="2">
    <source>
        <dbReference type="Proteomes" id="UP000595437"/>
    </source>
</evidence>
<proteinExistence type="predicted"/>
<evidence type="ECO:0000313" key="1">
    <source>
        <dbReference type="EMBL" id="QQP42217.1"/>
    </source>
</evidence>
<organism evidence="1 2">
    <name type="scientific">Caligus rogercresseyi</name>
    <name type="common">Sea louse</name>
    <dbReference type="NCBI Taxonomy" id="217165"/>
    <lineage>
        <taxon>Eukaryota</taxon>
        <taxon>Metazoa</taxon>
        <taxon>Ecdysozoa</taxon>
        <taxon>Arthropoda</taxon>
        <taxon>Crustacea</taxon>
        <taxon>Multicrustacea</taxon>
        <taxon>Hexanauplia</taxon>
        <taxon>Copepoda</taxon>
        <taxon>Siphonostomatoida</taxon>
        <taxon>Caligidae</taxon>
        <taxon>Caligus</taxon>
    </lineage>
</organism>
<dbReference type="AlphaFoldDB" id="A0A7T8H2N7"/>
<name>A0A7T8H2N7_CALRO</name>
<dbReference type="Proteomes" id="UP000595437">
    <property type="component" value="Chromosome 11"/>
</dbReference>
<dbReference type="EMBL" id="CP045900">
    <property type="protein sequence ID" value="QQP42217.1"/>
    <property type="molecule type" value="Genomic_DNA"/>
</dbReference>
<sequence length="50" mass="5627">MAERTQLFSIINKPFQGHSISSLPSSFTSTDIGGWLKNAPSLHHFQDRLQ</sequence>
<protein>
    <submittedName>
        <fullName evidence="1">Uncharacterized protein</fullName>
    </submittedName>
</protein>
<gene>
    <name evidence="1" type="ORF">FKW44_016813</name>
</gene>
<keyword evidence="2" id="KW-1185">Reference proteome</keyword>
<reference evidence="2" key="1">
    <citation type="submission" date="2021-01" db="EMBL/GenBank/DDBJ databases">
        <title>Caligus Genome Assembly.</title>
        <authorList>
            <person name="Gallardo-Escarate C."/>
        </authorList>
    </citation>
    <scope>NUCLEOTIDE SEQUENCE [LARGE SCALE GENOMIC DNA]</scope>
</reference>
<accession>A0A7T8H2N7</accession>